<accession>A0A150LGR5</accession>
<comment type="caution">
    <text evidence="1">The sequence shown here is derived from an EMBL/GenBank/DDBJ whole genome shotgun (WGS) entry which is preliminary data.</text>
</comment>
<organism evidence="1 2">
    <name type="scientific">Heyndrickxia sporothermodurans</name>
    <dbReference type="NCBI Taxonomy" id="46224"/>
    <lineage>
        <taxon>Bacteria</taxon>
        <taxon>Bacillati</taxon>
        <taxon>Bacillota</taxon>
        <taxon>Bacilli</taxon>
        <taxon>Bacillales</taxon>
        <taxon>Bacillaceae</taxon>
        <taxon>Heyndrickxia</taxon>
    </lineage>
</organism>
<dbReference type="EMBL" id="LQYN01000006">
    <property type="protein sequence ID" value="KYD11430.1"/>
    <property type="molecule type" value="Genomic_DNA"/>
</dbReference>
<keyword evidence="2" id="KW-1185">Reference proteome</keyword>
<sequence length="76" mass="8876">MEIEENGKMNNYKTEIENVRKKIMSTNQAAKEWGYANKDSVKRLCREGKVASFKLDEQDPTSPYIILREQPNPKDK</sequence>
<dbReference type="Proteomes" id="UP000075666">
    <property type="component" value="Unassembled WGS sequence"/>
</dbReference>
<evidence type="ECO:0000313" key="2">
    <source>
        <dbReference type="Proteomes" id="UP000075666"/>
    </source>
</evidence>
<proteinExistence type="predicted"/>
<dbReference type="RefSeq" id="WP_066226233.1">
    <property type="nucleotide sequence ID" value="NZ_LQYN01000006.1"/>
</dbReference>
<evidence type="ECO:0008006" key="3">
    <source>
        <dbReference type="Google" id="ProtNLM"/>
    </source>
</evidence>
<dbReference type="AlphaFoldDB" id="A0A150LGR5"/>
<dbReference type="PATRIC" id="fig|46224.3.peg.3968"/>
<protein>
    <recommendedName>
        <fullName evidence="3">DNA-binding protein</fullName>
    </recommendedName>
</protein>
<gene>
    <name evidence="1" type="ORF">B4102_2158</name>
</gene>
<reference evidence="1 2" key="1">
    <citation type="submission" date="2016-01" db="EMBL/GenBank/DDBJ databases">
        <title>Genome Sequences of Twelve Sporeforming Bacillus Species Isolated from Foods.</title>
        <authorList>
            <person name="Berendsen E.M."/>
            <person name="Wells-Bennik M.H."/>
            <person name="Krawcyk A.O."/>
            <person name="De Jong A."/>
            <person name="Holsappel S."/>
            <person name="Eijlander R.T."/>
            <person name="Kuipers O.P."/>
        </authorList>
    </citation>
    <scope>NUCLEOTIDE SEQUENCE [LARGE SCALE GENOMIC DNA]</scope>
    <source>
        <strain evidence="1 2">B4102</strain>
    </source>
</reference>
<name>A0A150LGR5_9BACI</name>
<evidence type="ECO:0000313" key="1">
    <source>
        <dbReference type="EMBL" id="KYD11430.1"/>
    </source>
</evidence>
<dbReference type="STRING" id="46224.B4102_2158"/>